<evidence type="ECO:0000313" key="2">
    <source>
        <dbReference type="Proteomes" id="UP000231282"/>
    </source>
</evidence>
<dbReference type="SUPFAM" id="SSF82607">
    <property type="entry name" value="YbaB-like"/>
    <property type="match status" value="1"/>
</dbReference>
<dbReference type="InterPro" id="IPR004401">
    <property type="entry name" value="YbaB/EbfC"/>
</dbReference>
<gene>
    <name evidence="1" type="ORF">COT63_01945</name>
</gene>
<dbReference type="InterPro" id="IPR036894">
    <property type="entry name" value="YbaB-like_sf"/>
</dbReference>
<dbReference type="Pfam" id="PF02575">
    <property type="entry name" value="YbaB_DNA_bd"/>
    <property type="match status" value="1"/>
</dbReference>
<reference evidence="2" key="1">
    <citation type="submission" date="2017-09" db="EMBL/GenBank/DDBJ databases">
        <title>Depth-based differentiation of microbial function through sediment-hosted aquifers and enrichment of novel symbionts in the deep terrestrial subsurface.</title>
        <authorList>
            <person name="Probst A.J."/>
            <person name="Ladd B."/>
            <person name="Jarett J.K."/>
            <person name="Geller-Mcgrath D.E."/>
            <person name="Sieber C.M.K."/>
            <person name="Emerson J.B."/>
            <person name="Anantharaman K."/>
            <person name="Thomas B.C."/>
            <person name="Malmstrom R."/>
            <person name="Stieglmeier M."/>
            <person name="Klingl A."/>
            <person name="Woyke T."/>
            <person name="Ryan C.M."/>
            <person name="Banfield J.F."/>
        </authorList>
    </citation>
    <scope>NUCLEOTIDE SEQUENCE [LARGE SCALE GENOMIC DNA]</scope>
</reference>
<accession>A0A2H0WT04</accession>
<proteinExistence type="predicted"/>
<evidence type="ECO:0008006" key="3">
    <source>
        <dbReference type="Google" id="ProtNLM"/>
    </source>
</evidence>
<dbReference type="EMBL" id="PEZH01000038">
    <property type="protein sequence ID" value="PIS15058.1"/>
    <property type="molecule type" value="Genomic_DNA"/>
</dbReference>
<dbReference type="AlphaFoldDB" id="A0A2H0WT04"/>
<dbReference type="Gene3D" id="3.30.1310.10">
    <property type="entry name" value="Nucleoid-associated protein YbaB-like domain"/>
    <property type="match status" value="1"/>
</dbReference>
<sequence length="87" mass="9799">MFNSLKQLGNLRQLQKQAKEIQRQLANEEVEVEENGVRVVVSGEQRIKKLLFEKENISPLVVMEAINRALGKAQQLAAKKLMGKVGI</sequence>
<protein>
    <recommendedName>
        <fullName evidence="3">Nucleoid-associated protein, YbaB/EbfC family</fullName>
    </recommendedName>
</protein>
<evidence type="ECO:0000313" key="1">
    <source>
        <dbReference type="EMBL" id="PIS15058.1"/>
    </source>
</evidence>
<dbReference type="GO" id="GO:0003677">
    <property type="term" value="F:DNA binding"/>
    <property type="evidence" value="ECO:0007669"/>
    <property type="project" value="InterPro"/>
</dbReference>
<comment type="caution">
    <text evidence="1">The sequence shown here is derived from an EMBL/GenBank/DDBJ whole genome shotgun (WGS) entry which is preliminary data.</text>
</comment>
<dbReference type="Proteomes" id="UP000231282">
    <property type="component" value="Unassembled WGS sequence"/>
</dbReference>
<name>A0A2H0WT04_9BACT</name>
<organism evidence="1 2">
    <name type="scientific">Candidatus Shapirobacteria bacterium CG09_land_8_20_14_0_10_38_17</name>
    <dbReference type="NCBI Taxonomy" id="1974884"/>
    <lineage>
        <taxon>Bacteria</taxon>
        <taxon>Candidatus Shapironibacteriota</taxon>
    </lineage>
</organism>